<evidence type="ECO:0000256" key="9">
    <source>
        <dbReference type="ARBA" id="ARBA00023172"/>
    </source>
</evidence>
<evidence type="ECO:0000259" key="11">
    <source>
        <dbReference type="Pfam" id="PF25597"/>
    </source>
</evidence>
<dbReference type="Proteomes" id="UP000198211">
    <property type="component" value="Unassembled WGS sequence"/>
</dbReference>
<dbReference type="InterPro" id="IPR057670">
    <property type="entry name" value="SH3_retrovirus"/>
</dbReference>
<protein>
    <recommendedName>
        <fullName evidence="11">Retroviral polymerase SH3-like domain-containing protein</fullName>
    </recommendedName>
</protein>
<evidence type="ECO:0000313" key="13">
    <source>
        <dbReference type="Proteomes" id="UP000198211"/>
    </source>
</evidence>
<sequence length="181" mass="20557">MGEVRCALRDANLPAKWWPEALKYMTYAQNYTPMSRLKNPTPYELVKGVSSDVKTLQVWSCVCFAYVPEVARKDKKMSARAFLGISEDTKGYRLLDVYNNKHVVVRSVTFDSENCTSIISRLFGTEPEQLTADELNEIHSLGRVRRNEPSIPKVRTDENKAQELSESVGVKRTKRPLSVAV</sequence>
<dbReference type="STRING" id="4795.A0A225W780"/>
<dbReference type="GO" id="GO:0015074">
    <property type="term" value="P:DNA integration"/>
    <property type="evidence" value="ECO:0007669"/>
    <property type="project" value="UniProtKB-KW"/>
</dbReference>
<dbReference type="GO" id="GO:0004519">
    <property type="term" value="F:endonuclease activity"/>
    <property type="evidence" value="ECO:0007669"/>
    <property type="project" value="UniProtKB-KW"/>
</dbReference>
<keyword evidence="8" id="KW-0239">DNA-directed DNA polymerase</keyword>
<accession>A0A225W780</accession>
<feature type="domain" description="Retroviral polymerase SH3-like" evidence="11">
    <location>
        <begin position="61"/>
        <end position="113"/>
    </location>
</feature>
<reference evidence="13" key="1">
    <citation type="submission" date="2017-03" db="EMBL/GenBank/DDBJ databases">
        <title>Phytopthora megakarya and P. palmivora, two closely related causual agents of cacao black pod achieved similar genome size and gene model numbers by different mechanisms.</title>
        <authorList>
            <person name="Ali S."/>
            <person name="Shao J."/>
            <person name="Larry D.J."/>
            <person name="Kronmiller B."/>
            <person name="Shen D."/>
            <person name="Strem M.D."/>
            <person name="Melnick R.L."/>
            <person name="Guiltinan M.J."/>
            <person name="Tyler B.M."/>
            <person name="Meinhardt L.W."/>
            <person name="Bailey B.A."/>
        </authorList>
    </citation>
    <scope>NUCLEOTIDE SEQUENCE [LARGE SCALE GENOMIC DNA]</scope>
    <source>
        <strain evidence="13">zdho120</strain>
    </source>
</reference>
<keyword evidence="6" id="KW-0229">DNA integration</keyword>
<evidence type="ECO:0000256" key="4">
    <source>
        <dbReference type="ARBA" id="ARBA00022801"/>
    </source>
</evidence>
<dbReference type="Pfam" id="PF25597">
    <property type="entry name" value="SH3_retrovirus"/>
    <property type="match status" value="1"/>
</dbReference>
<keyword evidence="1" id="KW-0540">Nuclease</keyword>
<evidence type="ECO:0000313" key="12">
    <source>
        <dbReference type="EMBL" id="OWZ13445.1"/>
    </source>
</evidence>
<evidence type="ECO:0000256" key="2">
    <source>
        <dbReference type="ARBA" id="ARBA00022723"/>
    </source>
</evidence>
<dbReference type="GO" id="GO:0046872">
    <property type="term" value="F:metal ion binding"/>
    <property type="evidence" value="ECO:0007669"/>
    <property type="project" value="UniProtKB-KW"/>
</dbReference>
<dbReference type="GO" id="GO:0003887">
    <property type="term" value="F:DNA-directed DNA polymerase activity"/>
    <property type="evidence" value="ECO:0007669"/>
    <property type="project" value="UniProtKB-KW"/>
</dbReference>
<keyword evidence="8" id="KW-0808">Transferase</keyword>
<keyword evidence="7" id="KW-0695">RNA-directed DNA polymerase</keyword>
<feature type="region of interest" description="Disordered" evidence="10">
    <location>
        <begin position="149"/>
        <end position="181"/>
    </location>
</feature>
<keyword evidence="4" id="KW-0378">Hydrolase</keyword>
<evidence type="ECO:0000256" key="5">
    <source>
        <dbReference type="ARBA" id="ARBA00022842"/>
    </source>
</evidence>
<name>A0A225W780_9STRA</name>
<dbReference type="AlphaFoldDB" id="A0A225W780"/>
<keyword evidence="2" id="KW-0479">Metal-binding</keyword>
<dbReference type="GO" id="GO:0003964">
    <property type="term" value="F:RNA-directed DNA polymerase activity"/>
    <property type="evidence" value="ECO:0007669"/>
    <property type="project" value="UniProtKB-KW"/>
</dbReference>
<keyword evidence="8" id="KW-0548">Nucleotidyltransferase</keyword>
<gene>
    <name evidence="12" type="ORF">PHMEG_00013227</name>
</gene>
<comment type="caution">
    <text evidence="12">The sequence shown here is derived from an EMBL/GenBank/DDBJ whole genome shotgun (WGS) entry which is preliminary data.</text>
</comment>
<keyword evidence="9" id="KW-0233">DNA recombination</keyword>
<dbReference type="PANTHER" id="PTHR42648">
    <property type="entry name" value="TRANSPOSASE, PUTATIVE-RELATED"/>
    <property type="match status" value="1"/>
</dbReference>
<proteinExistence type="predicted"/>
<dbReference type="PANTHER" id="PTHR42648:SF11">
    <property type="entry name" value="TRANSPOSON TY4-P GAG-POL POLYPROTEIN"/>
    <property type="match status" value="1"/>
</dbReference>
<feature type="compositionally biased region" description="Basic and acidic residues" evidence="10">
    <location>
        <begin position="154"/>
        <end position="163"/>
    </location>
</feature>
<dbReference type="GO" id="GO:0006310">
    <property type="term" value="P:DNA recombination"/>
    <property type="evidence" value="ECO:0007669"/>
    <property type="project" value="UniProtKB-KW"/>
</dbReference>
<dbReference type="GO" id="GO:0016787">
    <property type="term" value="F:hydrolase activity"/>
    <property type="evidence" value="ECO:0007669"/>
    <property type="project" value="UniProtKB-KW"/>
</dbReference>
<keyword evidence="3" id="KW-0255">Endonuclease</keyword>
<evidence type="ECO:0000256" key="6">
    <source>
        <dbReference type="ARBA" id="ARBA00022908"/>
    </source>
</evidence>
<organism evidence="12 13">
    <name type="scientific">Phytophthora megakarya</name>
    <dbReference type="NCBI Taxonomy" id="4795"/>
    <lineage>
        <taxon>Eukaryota</taxon>
        <taxon>Sar</taxon>
        <taxon>Stramenopiles</taxon>
        <taxon>Oomycota</taxon>
        <taxon>Peronosporomycetes</taxon>
        <taxon>Peronosporales</taxon>
        <taxon>Peronosporaceae</taxon>
        <taxon>Phytophthora</taxon>
    </lineage>
</organism>
<evidence type="ECO:0000256" key="8">
    <source>
        <dbReference type="ARBA" id="ARBA00022932"/>
    </source>
</evidence>
<keyword evidence="13" id="KW-1185">Reference proteome</keyword>
<evidence type="ECO:0000256" key="10">
    <source>
        <dbReference type="SAM" id="MobiDB-lite"/>
    </source>
</evidence>
<keyword evidence="5" id="KW-0460">Magnesium</keyword>
<evidence type="ECO:0000256" key="7">
    <source>
        <dbReference type="ARBA" id="ARBA00022918"/>
    </source>
</evidence>
<evidence type="ECO:0000256" key="3">
    <source>
        <dbReference type="ARBA" id="ARBA00022759"/>
    </source>
</evidence>
<dbReference type="InterPro" id="IPR039537">
    <property type="entry name" value="Retrotran_Ty1/copia-like"/>
</dbReference>
<dbReference type="EMBL" id="NBNE01001578">
    <property type="protein sequence ID" value="OWZ13445.1"/>
    <property type="molecule type" value="Genomic_DNA"/>
</dbReference>
<evidence type="ECO:0000256" key="1">
    <source>
        <dbReference type="ARBA" id="ARBA00022722"/>
    </source>
</evidence>